<organism evidence="2 3">
    <name type="scientific">Tetrahymena thermophila (strain SB210)</name>
    <dbReference type="NCBI Taxonomy" id="312017"/>
    <lineage>
        <taxon>Eukaryota</taxon>
        <taxon>Sar</taxon>
        <taxon>Alveolata</taxon>
        <taxon>Ciliophora</taxon>
        <taxon>Intramacronucleata</taxon>
        <taxon>Oligohymenophorea</taxon>
        <taxon>Hymenostomatida</taxon>
        <taxon>Tetrahymenina</taxon>
        <taxon>Tetrahymenidae</taxon>
        <taxon>Tetrahymena</taxon>
    </lineage>
</organism>
<proteinExistence type="predicted"/>
<dbReference type="AlphaFoldDB" id="I7LZG3"/>
<dbReference type="EMBL" id="GG662466">
    <property type="protein sequence ID" value="EAR83829.1"/>
    <property type="molecule type" value="Genomic_DNA"/>
</dbReference>
<dbReference type="HOGENOM" id="CLU_032017_1_3_1"/>
<dbReference type="Pfam" id="PF02493">
    <property type="entry name" value="MORN"/>
    <property type="match status" value="7"/>
</dbReference>
<dbReference type="GO" id="GO:0005829">
    <property type="term" value="C:cytosol"/>
    <property type="evidence" value="ECO:0007669"/>
    <property type="project" value="TreeGrafter"/>
</dbReference>
<dbReference type="RefSeq" id="XP_001031492.1">
    <property type="nucleotide sequence ID" value="XM_001031492.3"/>
</dbReference>
<evidence type="ECO:0000313" key="2">
    <source>
        <dbReference type="EMBL" id="EAR83829.1"/>
    </source>
</evidence>
<dbReference type="KEGG" id="tet:TTHERM_00823920"/>
<dbReference type="PANTHER" id="PTHR43215:SF14">
    <property type="entry name" value="RADIAL SPOKE HEAD 1 HOMOLOG"/>
    <property type="match status" value="1"/>
</dbReference>
<dbReference type="Gene3D" id="2.20.110.10">
    <property type="entry name" value="Histone H3 K4-specific methyltransferase SET7/9 N-terminal domain"/>
    <property type="match status" value="2"/>
</dbReference>
<dbReference type="SUPFAM" id="SSF82185">
    <property type="entry name" value="Histone H3 K4-specific methyltransferase SET7/9 N-terminal domain"/>
    <property type="match status" value="2"/>
</dbReference>
<dbReference type="PANTHER" id="PTHR43215">
    <property type="entry name" value="RADIAL SPOKE HEAD 1 HOMOLOG"/>
    <property type="match status" value="1"/>
</dbReference>
<dbReference type="GeneID" id="7842726"/>
<protein>
    <submittedName>
        <fullName evidence="2">MORN motif protein</fullName>
    </submittedName>
</protein>
<dbReference type="eggNOG" id="KOG0229">
    <property type="taxonomic scope" value="Eukaryota"/>
</dbReference>
<dbReference type="InParanoid" id="I7LZG3"/>
<reference evidence="3" key="1">
    <citation type="journal article" date="2006" name="PLoS Biol.">
        <title>Macronuclear genome sequence of the ciliate Tetrahymena thermophila, a model eukaryote.</title>
        <authorList>
            <person name="Eisen J.A."/>
            <person name="Coyne R.S."/>
            <person name="Wu M."/>
            <person name="Wu D."/>
            <person name="Thiagarajan M."/>
            <person name="Wortman J.R."/>
            <person name="Badger J.H."/>
            <person name="Ren Q."/>
            <person name="Amedeo P."/>
            <person name="Jones K.M."/>
            <person name="Tallon L.J."/>
            <person name="Delcher A.L."/>
            <person name="Salzberg S.L."/>
            <person name="Silva J.C."/>
            <person name="Haas B.J."/>
            <person name="Majoros W.H."/>
            <person name="Farzad M."/>
            <person name="Carlton J.M."/>
            <person name="Smith R.K. Jr."/>
            <person name="Garg J."/>
            <person name="Pearlman R.E."/>
            <person name="Karrer K.M."/>
            <person name="Sun L."/>
            <person name="Manning G."/>
            <person name="Elde N.C."/>
            <person name="Turkewitz A.P."/>
            <person name="Asai D.J."/>
            <person name="Wilkes D.E."/>
            <person name="Wang Y."/>
            <person name="Cai H."/>
            <person name="Collins K."/>
            <person name="Stewart B.A."/>
            <person name="Lee S.R."/>
            <person name="Wilamowska K."/>
            <person name="Weinberg Z."/>
            <person name="Ruzzo W.L."/>
            <person name="Wloga D."/>
            <person name="Gaertig J."/>
            <person name="Frankel J."/>
            <person name="Tsao C.-C."/>
            <person name="Gorovsky M.A."/>
            <person name="Keeling P.J."/>
            <person name="Waller R.F."/>
            <person name="Patron N.J."/>
            <person name="Cherry J.M."/>
            <person name="Stover N.A."/>
            <person name="Krieger C.J."/>
            <person name="del Toro C."/>
            <person name="Ryder H.F."/>
            <person name="Williamson S.C."/>
            <person name="Barbeau R.A."/>
            <person name="Hamilton E.P."/>
            <person name="Orias E."/>
        </authorList>
    </citation>
    <scope>NUCLEOTIDE SEQUENCE [LARGE SCALE GENOMIC DNA]</scope>
    <source>
        <strain evidence="3">SB210</strain>
    </source>
</reference>
<dbReference type="Proteomes" id="UP000009168">
    <property type="component" value="Unassembled WGS sequence"/>
</dbReference>
<dbReference type="SMART" id="SM00698">
    <property type="entry name" value="MORN"/>
    <property type="match status" value="8"/>
</dbReference>
<accession>I7LZG3</accession>
<keyword evidence="1" id="KW-0677">Repeat</keyword>
<evidence type="ECO:0000313" key="3">
    <source>
        <dbReference type="Proteomes" id="UP000009168"/>
    </source>
</evidence>
<dbReference type="OrthoDB" id="284498at2759"/>
<name>I7LZG3_TETTS</name>
<dbReference type="InterPro" id="IPR003409">
    <property type="entry name" value="MORN"/>
</dbReference>
<keyword evidence="3" id="KW-1185">Reference proteome</keyword>
<evidence type="ECO:0000256" key="1">
    <source>
        <dbReference type="ARBA" id="ARBA00022737"/>
    </source>
</evidence>
<sequence>MGQCCSNLSLDGLSEKTDLQKVQIYGPLNCEILQEQDAQQLFQNEVRTQVDLKDLRQQYLIEENDNIEEQRVALPYIKLLTKDVIYKGQWKNKQMDGYGQMLHIPSKTYYCGKFQQGELQGRGFMIYSNGDIYEGSFKNNTAHEYGVFKTIDGQTYKGQWQNGEKHGKGDYQDKYYQYIGNFCRGCKQGEGVLEFYDTFRYKGQFQNNKFQGQGELEYLDGSRRKYIGEYQDNKKSGQGHFIWPLYEYKGQYQDDLRNGQGDIIFNEGIKVSGIFVNGKLHDSQAKIIIGDREIQAQFIDGNIVSQNDELPDQIKTLFSLHDFDEDIN</sequence>
<dbReference type="STRING" id="312017.I7LZG3"/>
<gene>
    <name evidence="2" type="ORF">TTHERM_00823920</name>
</gene>